<gene>
    <name evidence="7" type="ORF">Agabi119p4_1702</name>
</gene>
<dbReference type="GO" id="GO:0003681">
    <property type="term" value="F:bent DNA binding"/>
    <property type="evidence" value="ECO:0007669"/>
    <property type="project" value="TreeGrafter"/>
</dbReference>
<dbReference type="GO" id="GO:0042796">
    <property type="term" value="P:snRNA transcription by RNA polymerase III"/>
    <property type="evidence" value="ECO:0007669"/>
    <property type="project" value="TreeGrafter"/>
</dbReference>
<dbReference type="GO" id="GO:0000978">
    <property type="term" value="F:RNA polymerase II cis-regulatory region sequence-specific DNA binding"/>
    <property type="evidence" value="ECO:0007669"/>
    <property type="project" value="TreeGrafter"/>
</dbReference>
<reference evidence="7 8" key="1">
    <citation type="journal article" name="Sci. Rep.">
        <title>Telomere-to-telomere assembled and centromere annotated genomes of the two main subspecies of the button mushroom Agaricus bisporus reveal especially polymorphic chromosome ends.</title>
        <authorList>
            <person name="Sonnenberg A.S.M."/>
            <person name="Sedaghat-Telgerd N."/>
            <person name="Lavrijssen B."/>
            <person name="Ohm R.A."/>
            <person name="Hendrickx P.M."/>
            <person name="Scholtmeijer K."/>
            <person name="Baars J.J.P."/>
            <person name="van Peer A."/>
        </authorList>
    </citation>
    <scope>NUCLEOTIDE SEQUENCE [LARGE SCALE GENOMIC DNA]</scope>
    <source>
        <strain evidence="7 8">H119_p4</strain>
    </source>
</reference>
<dbReference type="EMBL" id="JABXXO010000003">
    <property type="protein sequence ID" value="KAF7782326.1"/>
    <property type="molecule type" value="Genomic_DNA"/>
</dbReference>
<dbReference type="PANTHER" id="PTHR13421">
    <property type="entry name" value="SNRNA-ACTIVATING PROTEIN COMPLEX SUBUNIT 3"/>
    <property type="match status" value="1"/>
</dbReference>
<dbReference type="InterPro" id="IPR022042">
    <property type="entry name" value="snRNA-activating_su3"/>
</dbReference>
<evidence type="ECO:0000313" key="8">
    <source>
        <dbReference type="Proteomes" id="UP000629468"/>
    </source>
</evidence>
<keyword evidence="6" id="KW-0539">Nucleus</keyword>
<protein>
    <recommendedName>
        <fullName evidence="9">snRNA-activating protein complex subunit 3</fullName>
    </recommendedName>
</protein>
<dbReference type="AlphaFoldDB" id="A0A8H7KJD7"/>
<dbReference type="GO" id="GO:0005634">
    <property type="term" value="C:nucleus"/>
    <property type="evidence" value="ECO:0007669"/>
    <property type="project" value="UniProtKB-SubCell"/>
</dbReference>
<dbReference type="PANTHER" id="PTHR13421:SF16">
    <property type="entry name" value="SNRNA-ACTIVATING PROTEIN COMPLEX SUBUNIT 3"/>
    <property type="match status" value="1"/>
</dbReference>
<dbReference type="Pfam" id="PF12251">
    <property type="entry name" value="SNAPC3"/>
    <property type="match status" value="1"/>
</dbReference>
<comment type="subcellular location">
    <subcellularLocation>
        <location evidence="1">Nucleus</location>
    </subcellularLocation>
</comment>
<sequence>MDLASIHDVPRLLDANFGPESDAVNVAHFSRTAIDEEKNCIRAFEFKWSGISDDRKAALATECSIHSLKNEAERTWNDPTLSSFLLKEHDRITLALQPDKTKSSRSIRGSYLPAPDALPAEARVLHENINDIQLSSWVFPLSTSAFVRTSKNSDQNAFERLKFTSSRAANVTNDDAIVVIAVYNKVSWNPSFVARLSQHAFLSSQTLQDVCRAIPCAPYATQVSSHSSVQTYEIEDPRPSCNVICIEGVAYGEGGEDDHSRKLIDHLATKSTISVRRASGSLRETRISSLSLRVNEPYWMLHQGNCEHYFVIEQIRILHPSDSRSGYPITLQQTPQPLDICRACEKSPAVWSIVNDDRLGESPSFLCDPCWSNMGLPVSSENERIEVIPLLVHIV</sequence>
<keyword evidence="4" id="KW-0238">DNA-binding</keyword>
<evidence type="ECO:0000313" key="7">
    <source>
        <dbReference type="EMBL" id="KAF7782326.1"/>
    </source>
</evidence>
<dbReference type="GO" id="GO:0042795">
    <property type="term" value="P:snRNA transcription by RNA polymerase II"/>
    <property type="evidence" value="ECO:0007669"/>
    <property type="project" value="TreeGrafter"/>
</dbReference>
<evidence type="ECO:0000256" key="5">
    <source>
        <dbReference type="ARBA" id="ARBA00023163"/>
    </source>
</evidence>
<dbReference type="Proteomes" id="UP000629468">
    <property type="component" value="Unassembled WGS sequence"/>
</dbReference>
<accession>A0A8H7KJD7</accession>
<evidence type="ECO:0000256" key="4">
    <source>
        <dbReference type="ARBA" id="ARBA00023125"/>
    </source>
</evidence>
<comment type="similarity">
    <text evidence="2">Belongs to the SNAPC3/SRD2 family.</text>
</comment>
<organism evidence="7 8">
    <name type="scientific">Agaricus bisporus var. burnettii</name>
    <dbReference type="NCBI Taxonomy" id="192524"/>
    <lineage>
        <taxon>Eukaryota</taxon>
        <taxon>Fungi</taxon>
        <taxon>Dikarya</taxon>
        <taxon>Basidiomycota</taxon>
        <taxon>Agaricomycotina</taxon>
        <taxon>Agaricomycetes</taxon>
        <taxon>Agaricomycetidae</taxon>
        <taxon>Agaricales</taxon>
        <taxon>Agaricineae</taxon>
        <taxon>Agaricaceae</taxon>
        <taxon>Agaricus</taxon>
    </lineage>
</organism>
<evidence type="ECO:0000256" key="3">
    <source>
        <dbReference type="ARBA" id="ARBA00023015"/>
    </source>
</evidence>
<evidence type="ECO:0000256" key="1">
    <source>
        <dbReference type="ARBA" id="ARBA00004123"/>
    </source>
</evidence>
<evidence type="ECO:0000256" key="2">
    <source>
        <dbReference type="ARBA" id="ARBA00010410"/>
    </source>
</evidence>
<keyword evidence="3" id="KW-0805">Transcription regulation</keyword>
<proteinExistence type="inferred from homology"/>
<dbReference type="GO" id="GO:0019185">
    <property type="term" value="C:snRNA-activating protein complex"/>
    <property type="evidence" value="ECO:0007669"/>
    <property type="project" value="TreeGrafter"/>
</dbReference>
<name>A0A8H7KJD7_AGABI</name>
<keyword evidence="5" id="KW-0804">Transcription</keyword>
<dbReference type="GO" id="GO:0001006">
    <property type="term" value="F:RNA polymerase III type 3 promoter sequence-specific DNA binding"/>
    <property type="evidence" value="ECO:0007669"/>
    <property type="project" value="TreeGrafter"/>
</dbReference>
<comment type="caution">
    <text evidence="7">The sequence shown here is derived from an EMBL/GenBank/DDBJ whole genome shotgun (WGS) entry which is preliminary data.</text>
</comment>
<evidence type="ECO:0000256" key="6">
    <source>
        <dbReference type="ARBA" id="ARBA00023242"/>
    </source>
</evidence>
<dbReference type="GO" id="GO:0001046">
    <property type="term" value="F:core promoter sequence-specific DNA binding"/>
    <property type="evidence" value="ECO:0007669"/>
    <property type="project" value="TreeGrafter"/>
</dbReference>
<evidence type="ECO:0008006" key="9">
    <source>
        <dbReference type="Google" id="ProtNLM"/>
    </source>
</evidence>